<feature type="region of interest" description="Disordered" evidence="1">
    <location>
        <begin position="408"/>
        <end position="427"/>
    </location>
</feature>
<keyword evidence="2" id="KW-1133">Transmembrane helix</keyword>
<protein>
    <submittedName>
        <fullName evidence="3">Uncharacterized protein</fullName>
    </submittedName>
</protein>
<dbReference type="EMBL" id="BMZH01000003">
    <property type="protein sequence ID" value="GHA88860.1"/>
    <property type="molecule type" value="Genomic_DNA"/>
</dbReference>
<feature type="transmembrane region" description="Helical" evidence="2">
    <location>
        <begin position="20"/>
        <end position="38"/>
    </location>
</feature>
<evidence type="ECO:0000256" key="1">
    <source>
        <dbReference type="SAM" id="MobiDB-lite"/>
    </source>
</evidence>
<keyword evidence="2" id="KW-0472">Membrane</keyword>
<name>A0A8J3G1U4_9PROT</name>
<proteinExistence type="predicted"/>
<feature type="compositionally biased region" description="Polar residues" evidence="1">
    <location>
        <begin position="415"/>
        <end position="427"/>
    </location>
</feature>
<keyword evidence="4" id="KW-1185">Reference proteome</keyword>
<gene>
    <name evidence="3" type="ORF">GCM10009069_09870</name>
</gene>
<reference evidence="3" key="2">
    <citation type="submission" date="2020-09" db="EMBL/GenBank/DDBJ databases">
        <authorList>
            <person name="Sun Q."/>
            <person name="Kim S."/>
        </authorList>
    </citation>
    <scope>NUCLEOTIDE SEQUENCE</scope>
    <source>
        <strain evidence="3">KCTC 32513</strain>
    </source>
</reference>
<evidence type="ECO:0000256" key="2">
    <source>
        <dbReference type="SAM" id="Phobius"/>
    </source>
</evidence>
<organism evidence="3 4">
    <name type="scientific">Algimonas arctica</name>
    <dbReference type="NCBI Taxonomy" id="1479486"/>
    <lineage>
        <taxon>Bacteria</taxon>
        <taxon>Pseudomonadati</taxon>
        <taxon>Pseudomonadota</taxon>
        <taxon>Alphaproteobacteria</taxon>
        <taxon>Maricaulales</taxon>
        <taxon>Robiginitomaculaceae</taxon>
        <taxon>Algimonas</taxon>
    </lineage>
</organism>
<comment type="caution">
    <text evidence="3">The sequence shown here is derived from an EMBL/GenBank/DDBJ whole genome shotgun (WGS) entry which is preliminary data.</text>
</comment>
<accession>A0A8J3G1U4</accession>
<evidence type="ECO:0000313" key="3">
    <source>
        <dbReference type="EMBL" id="GHA88860.1"/>
    </source>
</evidence>
<dbReference type="RefSeq" id="WP_189496035.1">
    <property type="nucleotide sequence ID" value="NZ_BMZH01000003.1"/>
</dbReference>
<reference evidence="3" key="1">
    <citation type="journal article" date="2014" name="Int. J. Syst. Evol. Microbiol.">
        <title>Complete genome sequence of Corynebacterium casei LMG S-19264T (=DSM 44701T), isolated from a smear-ripened cheese.</title>
        <authorList>
            <consortium name="US DOE Joint Genome Institute (JGI-PGF)"/>
            <person name="Walter F."/>
            <person name="Albersmeier A."/>
            <person name="Kalinowski J."/>
            <person name="Ruckert C."/>
        </authorList>
    </citation>
    <scope>NUCLEOTIDE SEQUENCE</scope>
    <source>
        <strain evidence="3">KCTC 32513</strain>
    </source>
</reference>
<dbReference type="AlphaFoldDB" id="A0A8J3G1U4"/>
<dbReference type="Proteomes" id="UP000634004">
    <property type="component" value="Unassembled WGS sequence"/>
</dbReference>
<sequence length="427" mass="46548">MSKTPDTKISPLSTGIKKAVTLVVSLVAFLGAVTSLLLNGSRLTSQGDEVEGTVQMIVSLAEQQPDVGEDWDVFDQYQVDYELETSGTEYLISYTTDYFDLEPKRVGILSEGPYFNLPKVGLDIKLVNNSDEAIFVTEASIDVQTSTPDNRPLMAFTHHEGVVGEIEFTNDGWGEPTSLVMTAAIEGPASQNPQVLPSSKLDSSSLLGARYMFDMSPLLEPYGISGADIRAADALTDGDDFEAESAAWAKVHIPCMRALATPDILSNAYAILYGEEPRSGNISLTEEDLTKMPYGCGVMVNGNLLVTWQEGADSKTQTINFRTFVSISPPEGLGSTGFEPTGSYDVAFKPSGTTYTLTVPLSQPIRPKDFDRFSIWLGAPRSSTHVFKVRLKYNEDQELPSNSMNFQYLRPRGNASRSNLARTSPTP</sequence>
<evidence type="ECO:0000313" key="4">
    <source>
        <dbReference type="Proteomes" id="UP000634004"/>
    </source>
</evidence>
<keyword evidence="2" id="KW-0812">Transmembrane</keyword>